<dbReference type="Proteomes" id="UP000245207">
    <property type="component" value="Unassembled WGS sequence"/>
</dbReference>
<sequence>MLKNNSDEWIEDRDDLNDLIRNHFASIYSSSGARDIDDVLSSVQCAVTDNINLSLEAHVIDVEISRAIKQLGAYKALGEDGYPGLFFQKYWSIVGASVSNVVRQFFISGVMLPLLNKTLVVLILKIANPEKIGHFRPISLCKFVYHVISKIMANRLMPFMHQIISPQQSAFITGRLIQDSMIVANEAFHYIRGKKNGDQRLMVLKLDLNKAFDRVEWDFLIATLKKMGFGEKWCDWIFSCISSYEFEFLINGDSIGSIRPFRGIRQGDPLSPHLFINFSCISSYEFEFLINGDSIGSIRPFRGIRQGDPLSPHLFIIFADVLLSMVLNSLRNSALTGIKMARTCPVISHVFFADDSLFFLKANVHECKTLVDILDRYCKASGQSINFTKSAAFFSPNSSKHLQDQICDLLNV</sequence>
<evidence type="ECO:0000259" key="1">
    <source>
        <dbReference type="PROSITE" id="PS50878"/>
    </source>
</evidence>
<dbReference type="CDD" id="cd01650">
    <property type="entry name" value="RT_nLTR_like"/>
    <property type="match status" value="1"/>
</dbReference>
<dbReference type="PANTHER" id="PTHR46890">
    <property type="entry name" value="NON-LTR RETROLELEMENT REVERSE TRANSCRIPTASE-LIKE PROTEIN-RELATED"/>
    <property type="match status" value="1"/>
</dbReference>
<dbReference type="PANTHER" id="PTHR46890:SF48">
    <property type="entry name" value="RNA-DIRECTED DNA POLYMERASE"/>
    <property type="match status" value="1"/>
</dbReference>
<dbReference type="STRING" id="35608.A0A2U1PRG4"/>
<feature type="domain" description="Reverse transcriptase" evidence="1">
    <location>
        <begin position="104"/>
        <end position="412"/>
    </location>
</feature>
<dbReference type="SUPFAM" id="SSF56672">
    <property type="entry name" value="DNA/RNA polymerases"/>
    <property type="match status" value="2"/>
</dbReference>
<gene>
    <name evidence="2" type="ORF">CTI12_AA119100</name>
</gene>
<reference evidence="2 3" key="1">
    <citation type="journal article" date="2018" name="Mol. Plant">
        <title>The genome of Artemisia annua provides insight into the evolution of Asteraceae family and artemisinin biosynthesis.</title>
        <authorList>
            <person name="Shen Q."/>
            <person name="Zhang L."/>
            <person name="Liao Z."/>
            <person name="Wang S."/>
            <person name="Yan T."/>
            <person name="Shi P."/>
            <person name="Liu M."/>
            <person name="Fu X."/>
            <person name="Pan Q."/>
            <person name="Wang Y."/>
            <person name="Lv Z."/>
            <person name="Lu X."/>
            <person name="Zhang F."/>
            <person name="Jiang W."/>
            <person name="Ma Y."/>
            <person name="Chen M."/>
            <person name="Hao X."/>
            <person name="Li L."/>
            <person name="Tang Y."/>
            <person name="Lv G."/>
            <person name="Zhou Y."/>
            <person name="Sun X."/>
            <person name="Brodelius P.E."/>
            <person name="Rose J.K.C."/>
            <person name="Tang K."/>
        </authorList>
    </citation>
    <scope>NUCLEOTIDE SEQUENCE [LARGE SCALE GENOMIC DNA]</scope>
    <source>
        <strain evidence="3">cv. Huhao1</strain>
        <tissue evidence="2">Leaf</tissue>
    </source>
</reference>
<evidence type="ECO:0000313" key="2">
    <source>
        <dbReference type="EMBL" id="PWA88350.1"/>
    </source>
</evidence>
<evidence type="ECO:0000313" key="3">
    <source>
        <dbReference type="Proteomes" id="UP000245207"/>
    </source>
</evidence>
<proteinExistence type="predicted"/>
<dbReference type="Pfam" id="PF00078">
    <property type="entry name" value="RVT_1"/>
    <property type="match status" value="2"/>
</dbReference>
<dbReference type="OrthoDB" id="1732656at2759"/>
<organism evidence="2 3">
    <name type="scientific">Artemisia annua</name>
    <name type="common">Sweet wormwood</name>
    <dbReference type="NCBI Taxonomy" id="35608"/>
    <lineage>
        <taxon>Eukaryota</taxon>
        <taxon>Viridiplantae</taxon>
        <taxon>Streptophyta</taxon>
        <taxon>Embryophyta</taxon>
        <taxon>Tracheophyta</taxon>
        <taxon>Spermatophyta</taxon>
        <taxon>Magnoliopsida</taxon>
        <taxon>eudicotyledons</taxon>
        <taxon>Gunneridae</taxon>
        <taxon>Pentapetalae</taxon>
        <taxon>asterids</taxon>
        <taxon>campanulids</taxon>
        <taxon>Asterales</taxon>
        <taxon>Asteraceae</taxon>
        <taxon>Asteroideae</taxon>
        <taxon>Anthemideae</taxon>
        <taxon>Artemisiinae</taxon>
        <taxon>Artemisia</taxon>
    </lineage>
</organism>
<dbReference type="EMBL" id="PKPP01000822">
    <property type="protein sequence ID" value="PWA88350.1"/>
    <property type="molecule type" value="Genomic_DNA"/>
</dbReference>
<dbReference type="InterPro" id="IPR043502">
    <property type="entry name" value="DNA/RNA_pol_sf"/>
</dbReference>
<dbReference type="InterPro" id="IPR000477">
    <property type="entry name" value="RT_dom"/>
</dbReference>
<comment type="caution">
    <text evidence="2">The sequence shown here is derived from an EMBL/GenBank/DDBJ whole genome shotgun (WGS) entry which is preliminary data.</text>
</comment>
<dbReference type="AlphaFoldDB" id="A0A2U1PRG4"/>
<dbReference type="InterPro" id="IPR052343">
    <property type="entry name" value="Retrotransposon-Effector_Assoc"/>
</dbReference>
<name>A0A2U1PRG4_ARTAN</name>
<accession>A0A2U1PRG4</accession>
<keyword evidence="3" id="KW-1185">Reference proteome</keyword>
<protein>
    <recommendedName>
        <fullName evidence="1">Reverse transcriptase domain-containing protein</fullName>
    </recommendedName>
</protein>
<dbReference type="PROSITE" id="PS50878">
    <property type="entry name" value="RT_POL"/>
    <property type="match status" value="1"/>
</dbReference>